<reference evidence="3" key="1">
    <citation type="submission" date="2014-03" db="EMBL/GenBank/DDBJ databases">
        <title>The sialotranscriptome of Amblyomma triste, Amblyomma parvum and Amblyomma cajennense ticks, uncovered by 454-based RNA-seq.</title>
        <authorList>
            <person name="Garcia G.R."/>
            <person name="Gardinassi L.G."/>
            <person name="Ribeiro J.M."/>
            <person name="Anatriello E."/>
            <person name="Ferreira B.R."/>
            <person name="Moreira H.N."/>
            <person name="Mafra C."/>
            <person name="Olegario M.M."/>
            <person name="Szabo P.J."/>
            <person name="Miranda-Santos I.K."/>
            <person name="Maruyama S.R."/>
        </authorList>
    </citation>
    <scope>NUCLEOTIDE SEQUENCE</scope>
    <source>
        <strain evidence="3">Mato Grasso do Sul</strain>
        <tissue evidence="3">Salivary glands</tissue>
    </source>
</reference>
<protein>
    <submittedName>
        <fullName evidence="3">Putative ixodegrins large 9</fullName>
    </submittedName>
</protein>
<feature type="non-terminal residue" evidence="3">
    <location>
        <position position="132"/>
    </location>
</feature>
<dbReference type="Gene3D" id="2.10.80.10">
    <property type="entry name" value="Lipase, subunit A"/>
    <property type="match status" value="1"/>
</dbReference>
<proteinExistence type="evidence at transcript level"/>
<keyword evidence="2" id="KW-0732">Signal</keyword>
<sequence>MRALLACSISMLLMLLDNDLSIASGDINQERLPIELPPHLRPPENNDNPPHQNNVKGPGEHCNSNSECQKGLCCLKHGTRMTCQLHAKEQQLCSSSALKGDYYAGHCPCEAGQASCVDGYCKTSLSTQHSLP</sequence>
<dbReference type="AlphaFoldDB" id="A0A023GCU0"/>
<feature type="signal peptide" evidence="2">
    <location>
        <begin position="1"/>
        <end position="25"/>
    </location>
</feature>
<feature type="region of interest" description="Disordered" evidence="1">
    <location>
        <begin position="35"/>
        <end position="59"/>
    </location>
</feature>
<evidence type="ECO:0000256" key="2">
    <source>
        <dbReference type="SAM" id="SignalP"/>
    </source>
</evidence>
<organism evidence="3">
    <name type="scientific">Amblyomma triste</name>
    <name type="common">Neotropical tick</name>
    <dbReference type="NCBI Taxonomy" id="251400"/>
    <lineage>
        <taxon>Eukaryota</taxon>
        <taxon>Metazoa</taxon>
        <taxon>Ecdysozoa</taxon>
        <taxon>Arthropoda</taxon>
        <taxon>Chelicerata</taxon>
        <taxon>Arachnida</taxon>
        <taxon>Acari</taxon>
        <taxon>Parasitiformes</taxon>
        <taxon>Ixodida</taxon>
        <taxon>Ixodoidea</taxon>
        <taxon>Ixodidae</taxon>
        <taxon>Amblyomminae</taxon>
        <taxon>Amblyomma</taxon>
    </lineage>
</organism>
<feature type="compositionally biased region" description="Polar residues" evidence="1">
    <location>
        <begin position="45"/>
        <end position="55"/>
    </location>
</feature>
<feature type="chain" id="PRO_5001517126" evidence="2">
    <location>
        <begin position="26"/>
        <end position="132"/>
    </location>
</feature>
<accession>A0A023GCU0</accession>
<evidence type="ECO:0000313" key="3">
    <source>
        <dbReference type="EMBL" id="JAC30495.1"/>
    </source>
</evidence>
<name>A0A023GCU0_AMBTT</name>
<dbReference type="EMBL" id="GBBM01004923">
    <property type="protein sequence ID" value="JAC30495.1"/>
    <property type="molecule type" value="mRNA"/>
</dbReference>
<evidence type="ECO:0000256" key="1">
    <source>
        <dbReference type="SAM" id="MobiDB-lite"/>
    </source>
</evidence>